<name>A0ACD5AM65_9ACTN</name>
<evidence type="ECO:0000313" key="2">
    <source>
        <dbReference type="Proteomes" id="UP001432251"/>
    </source>
</evidence>
<dbReference type="Proteomes" id="UP001432251">
    <property type="component" value="Chromosome"/>
</dbReference>
<keyword evidence="2" id="KW-1185">Reference proteome</keyword>
<dbReference type="EMBL" id="CP146022">
    <property type="protein sequence ID" value="WWQ68291.1"/>
    <property type="molecule type" value="Genomic_DNA"/>
</dbReference>
<accession>A0ACD5AM65</accession>
<reference evidence="1" key="1">
    <citation type="journal article" date="2025" name="Int. J. Syst. Evol. Microbiol.">
        <title>Streptomyces citrinus sp. nov., with yellow diffusible pigment.</title>
        <authorList>
            <person name="He Y."/>
            <person name="Yang E."/>
            <person name="Xu J."/>
            <person name="Sun Y."/>
            <person name="Sun L."/>
        </authorList>
    </citation>
    <scope>NUCLEOTIDE SEQUENCE</scope>
    <source>
        <strain evidence="1">Q6</strain>
    </source>
</reference>
<protein>
    <submittedName>
        <fullName evidence="1">Universal stress protein</fullName>
    </submittedName>
</protein>
<gene>
    <name evidence="1" type="ORF">V2W30_36475</name>
</gene>
<proteinExistence type="predicted"/>
<sequence>MLKPIVVGLDGSRQSLAAAEWGARAALRRGLPLRLVHAWQGSPGEAMPPDLTVPQYWARRVLRGALERISERYPQVYVSAEQVRHPPRQALLTAAEDAELLVLGNEGLSGVGSLFSGSVALSVVSHAPLPVVLVRAGFTAPDEHRPHDSGASCERTPFRDVVAALEPEKSYDELLAFAFAEAALRAATLHAVHVWHLPYSTAHTAVPGVRAASRQAAETAMADRLSPWREKYPTVPVRSSVIRARTAHEIVHVSEGAGLLVVGRGPRHAGMGPRTGPVTHAVIHHVACPVAVAPHG</sequence>
<organism evidence="1 2">
    <name type="scientific">Streptomyces citrinus</name>
    <dbReference type="NCBI Taxonomy" id="3118173"/>
    <lineage>
        <taxon>Bacteria</taxon>
        <taxon>Bacillati</taxon>
        <taxon>Actinomycetota</taxon>
        <taxon>Actinomycetes</taxon>
        <taxon>Kitasatosporales</taxon>
        <taxon>Streptomycetaceae</taxon>
        <taxon>Streptomyces</taxon>
    </lineage>
</organism>
<evidence type="ECO:0000313" key="1">
    <source>
        <dbReference type="EMBL" id="WWQ68291.1"/>
    </source>
</evidence>